<sequence>QTYLRFSPAAKSFEVFVNRRVIVHRGDPVLSWSMSNVVMQSDANANIKPNKKKSPNKIDPSVAALMAFGTFQAEHEDFAFDISDSHRQKLEEFSGV</sequence>
<dbReference type="PANTHER" id="PTHR41287">
    <property type="match status" value="1"/>
</dbReference>
<accession>A0A8S7NY61</accession>
<dbReference type="InterPro" id="IPR046462">
    <property type="entry name" value="TerL_nuclease"/>
</dbReference>
<reference evidence="2 3" key="1">
    <citation type="submission" date="2020-02" db="EMBL/GenBank/DDBJ databases">
        <authorList>
            <consortium name="PulseNet: The National Subtyping Network for Foodborne Disease Surveillance"/>
            <person name="Tarr C.L."/>
            <person name="Trees E."/>
            <person name="Katz L.S."/>
            <person name="Carleton-Romer H.A."/>
            <person name="Stroika S."/>
            <person name="Kucerova Z."/>
            <person name="Roache K.F."/>
            <person name="Sabol A.L."/>
            <person name="Besser J."/>
            <person name="Gerner-Smidt P."/>
        </authorList>
    </citation>
    <scope>NUCLEOTIDE SEQUENCE [LARGE SCALE GENOMIC DNA]</scope>
    <source>
        <strain evidence="2 3">PNUSAE005278</strain>
    </source>
</reference>
<evidence type="ECO:0000259" key="1">
    <source>
        <dbReference type="Pfam" id="PF20441"/>
    </source>
</evidence>
<dbReference type="EMBL" id="AASRHK010000049">
    <property type="protein sequence ID" value="EFF8955855.1"/>
    <property type="molecule type" value="Genomic_DNA"/>
</dbReference>
<name>A0A8S7NY61_ECOLX</name>
<evidence type="ECO:0000313" key="3">
    <source>
        <dbReference type="Proteomes" id="UP000524010"/>
    </source>
</evidence>
<dbReference type="GO" id="GO:0004519">
    <property type="term" value="F:endonuclease activity"/>
    <property type="evidence" value="ECO:0007669"/>
    <property type="project" value="InterPro"/>
</dbReference>
<gene>
    <name evidence="2" type="ORF">BTB68_003880</name>
</gene>
<protein>
    <submittedName>
        <fullName evidence="2">Terminase large subunit</fullName>
    </submittedName>
</protein>
<proteinExistence type="predicted"/>
<comment type="caution">
    <text evidence="2">The sequence shown here is derived from an EMBL/GenBank/DDBJ whole genome shotgun (WGS) entry which is preliminary data.</text>
</comment>
<dbReference type="PANTHER" id="PTHR41287:SF1">
    <property type="entry name" value="PROTEIN YMFN"/>
    <property type="match status" value="1"/>
</dbReference>
<dbReference type="AlphaFoldDB" id="A0A8S7NY61"/>
<dbReference type="Pfam" id="PF20441">
    <property type="entry name" value="TerL_nuclease"/>
    <property type="match status" value="1"/>
</dbReference>
<dbReference type="Proteomes" id="UP000524010">
    <property type="component" value="Unassembled WGS sequence"/>
</dbReference>
<feature type="non-terminal residue" evidence="2">
    <location>
        <position position="1"/>
    </location>
</feature>
<feature type="domain" description="Terminase large subunit-like endonuclease" evidence="1">
    <location>
        <begin position="1"/>
        <end position="73"/>
    </location>
</feature>
<evidence type="ECO:0000313" key="2">
    <source>
        <dbReference type="EMBL" id="EFF8955855.1"/>
    </source>
</evidence>
<organism evidence="2 3">
    <name type="scientific">Escherichia coli</name>
    <dbReference type="NCBI Taxonomy" id="562"/>
    <lineage>
        <taxon>Bacteria</taxon>
        <taxon>Pseudomonadati</taxon>
        <taxon>Pseudomonadota</taxon>
        <taxon>Gammaproteobacteria</taxon>
        <taxon>Enterobacterales</taxon>
        <taxon>Enterobacteriaceae</taxon>
        <taxon>Escherichia</taxon>
    </lineage>
</organism>
<dbReference type="InterPro" id="IPR005021">
    <property type="entry name" value="Terminase_largesu-like"/>
</dbReference>